<gene>
    <name evidence="2" type="ORF">AMORRO_LOCUS4339</name>
</gene>
<feature type="signal peptide" evidence="1">
    <location>
        <begin position="1"/>
        <end position="18"/>
    </location>
</feature>
<feature type="chain" id="PRO_5040386192" evidence="1">
    <location>
        <begin position="19"/>
        <end position="112"/>
    </location>
</feature>
<name>A0A9N9FCP0_9GLOM</name>
<reference evidence="2" key="1">
    <citation type="submission" date="2021-06" db="EMBL/GenBank/DDBJ databases">
        <authorList>
            <person name="Kallberg Y."/>
            <person name="Tangrot J."/>
            <person name="Rosling A."/>
        </authorList>
    </citation>
    <scope>NUCLEOTIDE SEQUENCE</scope>
    <source>
        <strain evidence="2">CL551</strain>
    </source>
</reference>
<dbReference type="EMBL" id="CAJVPV010002337">
    <property type="protein sequence ID" value="CAG8523847.1"/>
    <property type="molecule type" value="Genomic_DNA"/>
</dbReference>
<evidence type="ECO:0000256" key="1">
    <source>
        <dbReference type="SAM" id="SignalP"/>
    </source>
</evidence>
<evidence type="ECO:0000313" key="2">
    <source>
        <dbReference type="EMBL" id="CAG8523847.1"/>
    </source>
</evidence>
<protein>
    <submittedName>
        <fullName evidence="2">11184_t:CDS:1</fullName>
    </submittedName>
</protein>
<comment type="caution">
    <text evidence="2">The sequence shown here is derived from an EMBL/GenBank/DDBJ whole genome shotgun (WGS) entry which is preliminary data.</text>
</comment>
<proteinExistence type="predicted"/>
<keyword evidence="1" id="KW-0732">Signal</keyword>
<accession>A0A9N9FCP0</accession>
<dbReference type="Proteomes" id="UP000789342">
    <property type="component" value="Unassembled WGS sequence"/>
</dbReference>
<organism evidence="2 3">
    <name type="scientific">Acaulospora morrowiae</name>
    <dbReference type="NCBI Taxonomy" id="94023"/>
    <lineage>
        <taxon>Eukaryota</taxon>
        <taxon>Fungi</taxon>
        <taxon>Fungi incertae sedis</taxon>
        <taxon>Mucoromycota</taxon>
        <taxon>Glomeromycotina</taxon>
        <taxon>Glomeromycetes</taxon>
        <taxon>Diversisporales</taxon>
        <taxon>Acaulosporaceae</taxon>
        <taxon>Acaulospora</taxon>
    </lineage>
</organism>
<dbReference type="AlphaFoldDB" id="A0A9N9FCP0"/>
<sequence length="112" mass="12974">MNFKSFVALLAFVTLVFAKEEKRLAEPEEKRSAEAAPVADAYYDPYHNPYVPDYLYYLGHKRSADADAHKEKRFADADMKKRAAYDYGSYGKYYGYYDGKYVYGVKKRSADC</sequence>
<keyword evidence="3" id="KW-1185">Reference proteome</keyword>
<evidence type="ECO:0000313" key="3">
    <source>
        <dbReference type="Proteomes" id="UP000789342"/>
    </source>
</evidence>